<keyword evidence="2" id="KW-0677">Repeat</keyword>
<dbReference type="InterPro" id="IPR045078">
    <property type="entry name" value="TST/MPST-like"/>
</dbReference>
<reference evidence="5" key="1">
    <citation type="submission" date="2023-02" db="EMBL/GenBank/DDBJ databases">
        <title>Genome of toxic invasive species Heracleum sosnowskyi carries increased number of genes despite the absence of recent whole-genome duplications.</title>
        <authorList>
            <person name="Schelkunov M."/>
            <person name="Shtratnikova V."/>
            <person name="Makarenko M."/>
            <person name="Klepikova A."/>
            <person name="Omelchenko D."/>
            <person name="Novikova G."/>
            <person name="Obukhova E."/>
            <person name="Bogdanov V."/>
            <person name="Penin A."/>
            <person name="Logacheva M."/>
        </authorList>
    </citation>
    <scope>NUCLEOTIDE SEQUENCE</scope>
    <source>
        <strain evidence="5">Hsosn_3</strain>
        <tissue evidence="5">Leaf</tissue>
    </source>
</reference>
<feature type="region of interest" description="Disordered" evidence="3">
    <location>
        <begin position="115"/>
        <end position="151"/>
    </location>
</feature>
<reference evidence="5" key="2">
    <citation type="submission" date="2023-05" db="EMBL/GenBank/DDBJ databases">
        <authorList>
            <person name="Schelkunov M.I."/>
        </authorList>
    </citation>
    <scope>NUCLEOTIDE SEQUENCE</scope>
    <source>
        <strain evidence="5">Hsosn_3</strain>
        <tissue evidence="5">Leaf</tissue>
    </source>
</reference>
<dbReference type="Pfam" id="PF00581">
    <property type="entry name" value="Rhodanese"/>
    <property type="match status" value="1"/>
</dbReference>
<dbReference type="Gene3D" id="3.40.250.10">
    <property type="entry name" value="Rhodanese-like domain"/>
    <property type="match status" value="1"/>
</dbReference>
<evidence type="ECO:0000256" key="2">
    <source>
        <dbReference type="ARBA" id="ARBA00022737"/>
    </source>
</evidence>
<evidence type="ECO:0000259" key="4">
    <source>
        <dbReference type="PROSITE" id="PS50206"/>
    </source>
</evidence>
<dbReference type="AlphaFoldDB" id="A0AAD8GUB9"/>
<dbReference type="EMBL" id="JAUIZM010000011">
    <property type="protein sequence ID" value="KAK1354178.1"/>
    <property type="molecule type" value="Genomic_DNA"/>
</dbReference>
<dbReference type="PANTHER" id="PTHR11364:SF36">
    <property type="entry name" value="RHODANESE DOMAIN-CONTAINING PROTEIN"/>
    <property type="match status" value="1"/>
</dbReference>
<dbReference type="GO" id="GO:0005739">
    <property type="term" value="C:mitochondrion"/>
    <property type="evidence" value="ECO:0007669"/>
    <property type="project" value="TreeGrafter"/>
</dbReference>
<dbReference type="InterPro" id="IPR036873">
    <property type="entry name" value="Rhodanese-like_dom_sf"/>
</dbReference>
<proteinExistence type="predicted"/>
<sequence length="241" mass="27708">MASAASDAIEKVYQGQAVTPITFQARFQPHLVWNLEQVHKNMEENSHQLVDARSKPRFDGTAAEPRKGIRSGHVPGSKCIPFSLSKKRKKKKVHSFSTGIPVPVTCSQVDVQASKHDEDCDNDRSNQHISNQGNDNRSTQHISYPGGGCSQNLDTSEFENRERRKQAVKDYCQDFKDYRQEVANHTEMWTVYDEHYQRHYVGGAPYPDQRYAGYYGHRYPDQRYAGYYGHCRNLHHAWTST</sequence>
<feature type="region of interest" description="Disordered" evidence="3">
    <location>
        <begin position="56"/>
        <end position="75"/>
    </location>
</feature>
<name>A0AAD8GUB9_9APIA</name>
<dbReference type="PANTHER" id="PTHR11364">
    <property type="entry name" value="THIOSULFATE SULFERTANSFERASE"/>
    <property type="match status" value="1"/>
</dbReference>
<evidence type="ECO:0000256" key="1">
    <source>
        <dbReference type="ARBA" id="ARBA00022679"/>
    </source>
</evidence>
<evidence type="ECO:0000313" key="5">
    <source>
        <dbReference type="EMBL" id="KAK1354178.1"/>
    </source>
</evidence>
<feature type="compositionally biased region" description="Polar residues" evidence="3">
    <location>
        <begin position="127"/>
        <end position="142"/>
    </location>
</feature>
<protein>
    <recommendedName>
        <fullName evidence="4">Rhodanese domain-containing protein</fullName>
    </recommendedName>
</protein>
<dbReference type="PROSITE" id="PS50206">
    <property type="entry name" value="RHODANESE_3"/>
    <property type="match status" value="1"/>
</dbReference>
<dbReference type="InterPro" id="IPR001763">
    <property type="entry name" value="Rhodanese-like_dom"/>
</dbReference>
<keyword evidence="6" id="KW-1185">Reference proteome</keyword>
<feature type="compositionally biased region" description="Basic and acidic residues" evidence="3">
    <location>
        <begin position="115"/>
        <end position="126"/>
    </location>
</feature>
<organism evidence="5 6">
    <name type="scientific">Heracleum sosnowskyi</name>
    <dbReference type="NCBI Taxonomy" id="360622"/>
    <lineage>
        <taxon>Eukaryota</taxon>
        <taxon>Viridiplantae</taxon>
        <taxon>Streptophyta</taxon>
        <taxon>Embryophyta</taxon>
        <taxon>Tracheophyta</taxon>
        <taxon>Spermatophyta</taxon>
        <taxon>Magnoliopsida</taxon>
        <taxon>eudicotyledons</taxon>
        <taxon>Gunneridae</taxon>
        <taxon>Pentapetalae</taxon>
        <taxon>asterids</taxon>
        <taxon>campanulids</taxon>
        <taxon>Apiales</taxon>
        <taxon>Apiaceae</taxon>
        <taxon>Apioideae</taxon>
        <taxon>apioid superclade</taxon>
        <taxon>Tordylieae</taxon>
        <taxon>Tordyliinae</taxon>
        <taxon>Heracleum</taxon>
    </lineage>
</organism>
<keyword evidence="1" id="KW-0808">Transferase</keyword>
<dbReference type="SUPFAM" id="SSF52821">
    <property type="entry name" value="Rhodanese/Cell cycle control phosphatase"/>
    <property type="match status" value="1"/>
</dbReference>
<dbReference type="Proteomes" id="UP001237642">
    <property type="component" value="Unassembled WGS sequence"/>
</dbReference>
<feature type="domain" description="Rhodanese" evidence="4">
    <location>
        <begin position="43"/>
        <end position="83"/>
    </location>
</feature>
<dbReference type="GO" id="GO:0004792">
    <property type="term" value="F:thiosulfate-cyanide sulfurtransferase activity"/>
    <property type="evidence" value="ECO:0007669"/>
    <property type="project" value="TreeGrafter"/>
</dbReference>
<comment type="caution">
    <text evidence="5">The sequence shown here is derived from an EMBL/GenBank/DDBJ whole genome shotgun (WGS) entry which is preliminary data.</text>
</comment>
<gene>
    <name evidence="5" type="ORF">POM88_047434</name>
</gene>
<evidence type="ECO:0000313" key="6">
    <source>
        <dbReference type="Proteomes" id="UP001237642"/>
    </source>
</evidence>
<accession>A0AAD8GUB9</accession>
<evidence type="ECO:0000256" key="3">
    <source>
        <dbReference type="SAM" id="MobiDB-lite"/>
    </source>
</evidence>